<evidence type="ECO:0000313" key="1">
    <source>
        <dbReference type="Ensembl" id="ENSCCAP00000032843.1"/>
    </source>
</evidence>
<dbReference type="Ensembl" id="ENSCCAT00000050605.1">
    <property type="protein sequence ID" value="ENSCCAP00000032843.1"/>
    <property type="gene ID" value="ENSCCAG00000034463.1"/>
</dbReference>
<proteinExistence type="predicted"/>
<reference evidence="1" key="2">
    <citation type="submission" date="2025-09" db="UniProtKB">
        <authorList>
            <consortium name="Ensembl"/>
        </authorList>
    </citation>
    <scope>IDENTIFICATION</scope>
</reference>
<organism evidence="1 2">
    <name type="scientific">Cebus imitator</name>
    <name type="common">Panamanian white-faced capuchin</name>
    <name type="synonym">Cebus capucinus imitator</name>
    <dbReference type="NCBI Taxonomy" id="2715852"/>
    <lineage>
        <taxon>Eukaryota</taxon>
        <taxon>Metazoa</taxon>
        <taxon>Chordata</taxon>
        <taxon>Craniata</taxon>
        <taxon>Vertebrata</taxon>
        <taxon>Euteleostomi</taxon>
        <taxon>Mammalia</taxon>
        <taxon>Eutheria</taxon>
        <taxon>Euarchontoglires</taxon>
        <taxon>Primates</taxon>
        <taxon>Haplorrhini</taxon>
        <taxon>Platyrrhini</taxon>
        <taxon>Cebidae</taxon>
        <taxon>Cebinae</taxon>
        <taxon>Cebus</taxon>
    </lineage>
</organism>
<dbReference type="AlphaFoldDB" id="A0A2K5RXH2"/>
<dbReference type="Proteomes" id="UP000233040">
    <property type="component" value="Unassembled WGS sequence"/>
</dbReference>
<name>A0A2K5RXH2_CEBIM</name>
<sequence>MESTHIVLSFRMKEMPIIFLIVNLANHGLKEWLSLLLIKCHCLLLILRTVASSLSLCLTPSRVFFL</sequence>
<reference evidence="1" key="1">
    <citation type="submission" date="2025-08" db="UniProtKB">
        <authorList>
            <consortium name="Ensembl"/>
        </authorList>
    </citation>
    <scope>IDENTIFICATION</scope>
</reference>
<accession>A0A2K5RXH2</accession>
<evidence type="ECO:0000313" key="2">
    <source>
        <dbReference type="Proteomes" id="UP000233040"/>
    </source>
</evidence>
<keyword evidence="2" id="KW-1185">Reference proteome</keyword>
<protein>
    <submittedName>
        <fullName evidence="1">Uncharacterized protein</fullName>
    </submittedName>
</protein>